<comment type="caution">
    <text evidence="1">The sequence shown here is derived from an EMBL/GenBank/DDBJ whole genome shotgun (WGS) entry which is preliminary data.</text>
</comment>
<name>A0A811QQX0_9POAL</name>
<protein>
    <submittedName>
        <fullName evidence="1">Uncharacterized protein</fullName>
    </submittedName>
</protein>
<proteinExistence type="predicted"/>
<organism evidence="1 2">
    <name type="scientific">Miscanthus lutarioriparius</name>
    <dbReference type="NCBI Taxonomy" id="422564"/>
    <lineage>
        <taxon>Eukaryota</taxon>
        <taxon>Viridiplantae</taxon>
        <taxon>Streptophyta</taxon>
        <taxon>Embryophyta</taxon>
        <taxon>Tracheophyta</taxon>
        <taxon>Spermatophyta</taxon>
        <taxon>Magnoliopsida</taxon>
        <taxon>Liliopsida</taxon>
        <taxon>Poales</taxon>
        <taxon>Poaceae</taxon>
        <taxon>PACMAD clade</taxon>
        <taxon>Panicoideae</taxon>
        <taxon>Andropogonodae</taxon>
        <taxon>Andropogoneae</taxon>
        <taxon>Saccharinae</taxon>
        <taxon>Miscanthus</taxon>
    </lineage>
</organism>
<dbReference type="AlphaFoldDB" id="A0A811QQX0"/>
<evidence type="ECO:0000313" key="1">
    <source>
        <dbReference type="EMBL" id="CAD6260864.1"/>
    </source>
</evidence>
<keyword evidence="2" id="KW-1185">Reference proteome</keyword>
<gene>
    <name evidence="1" type="ORF">NCGR_LOCUS44287</name>
</gene>
<accession>A0A811QQX0</accession>
<dbReference type="Proteomes" id="UP000604825">
    <property type="component" value="Unassembled WGS sequence"/>
</dbReference>
<evidence type="ECO:0000313" key="2">
    <source>
        <dbReference type="Proteomes" id="UP000604825"/>
    </source>
</evidence>
<dbReference type="EMBL" id="CAJGYO010000011">
    <property type="protein sequence ID" value="CAD6260864.1"/>
    <property type="molecule type" value="Genomic_DNA"/>
</dbReference>
<reference evidence="1" key="1">
    <citation type="submission" date="2020-10" db="EMBL/GenBank/DDBJ databases">
        <authorList>
            <person name="Han B."/>
            <person name="Lu T."/>
            <person name="Zhao Q."/>
            <person name="Huang X."/>
            <person name="Zhao Y."/>
        </authorList>
    </citation>
    <scope>NUCLEOTIDE SEQUENCE</scope>
</reference>
<sequence length="113" mass="12178">MSYFGVNGKVAEICTGVSGWRPLRSAFAERKLWVLWRCGGWIELDLPVAVVVVDGGLGSKTEGAWGVASANVCSAVPYLVLRDECLLRLFAKRSCDGALSDLRKMASGVGFPR</sequence>